<comment type="caution">
    <text evidence="3">The sequence shown here is derived from an EMBL/GenBank/DDBJ whole genome shotgun (WGS) entry which is preliminary data.</text>
</comment>
<name>U2MP69_9BACT</name>
<organism evidence="3 4">
    <name type="scientific">Hoylesella pleuritidis F0068</name>
    <dbReference type="NCBI Taxonomy" id="1081904"/>
    <lineage>
        <taxon>Bacteria</taxon>
        <taxon>Pseudomonadati</taxon>
        <taxon>Bacteroidota</taxon>
        <taxon>Bacteroidia</taxon>
        <taxon>Bacteroidales</taxon>
        <taxon>Prevotellaceae</taxon>
        <taxon>Hoylesella</taxon>
    </lineage>
</organism>
<evidence type="ECO:0000313" key="3">
    <source>
        <dbReference type="EMBL" id="ERK01049.1"/>
    </source>
</evidence>
<dbReference type="InterPro" id="IPR029063">
    <property type="entry name" value="SAM-dependent_MTases_sf"/>
</dbReference>
<sequence>MAERRVEKHEMFDPATLDFIRQHVDDDVRLLALQATRWPAVDIRRAIDQIAGRRTARTKLPSWAAIEGIVYPPHLSMEQCSSEQTAVYKADVARRLGGESFVDLTGGFGVDFAFIARRFRQAVYVERQANLCEVARHNFGLLGLSQARVVCADGIVFLRETEPVGLIFIDPARRNDHGGKTFAIADCTPDISKMVPELLEKAAHILVKLSPMLDWHKAVADLESTVCAVSEAHIVAVKNECKELLLVLSRRRKHEDEVLRVVCVNDGNVFSYTEDDANGSCLQLFGGEFHSGMHLYEPHSAVMKAGCFGLLSTLFNVEAVAHDSHLFVSGELVPAFPGRRFRVDAVTSMNKKTLKKALAGISQANIAVRNFPLSAVELRRRLRLKDGGDVYLFATTDAVGRHWLLVCSKAG</sequence>
<evidence type="ECO:0000259" key="2">
    <source>
        <dbReference type="Pfam" id="PF22013"/>
    </source>
</evidence>
<feature type="domain" description="PG-1098 ferredoxin-like" evidence="2">
    <location>
        <begin position="295"/>
        <end position="337"/>
    </location>
</feature>
<proteinExistence type="predicted"/>
<reference evidence="3 4" key="1">
    <citation type="submission" date="2013-08" db="EMBL/GenBank/DDBJ databases">
        <authorList>
            <person name="Durkin A.S."/>
            <person name="Haft D.R."/>
            <person name="McCorrison J."/>
            <person name="Torralba M."/>
            <person name="Gillis M."/>
            <person name="Haft D.H."/>
            <person name="Methe B."/>
            <person name="Sutton G."/>
            <person name="Nelson K.E."/>
        </authorList>
    </citation>
    <scope>NUCLEOTIDE SEQUENCE [LARGE SCALE GENOMIC DNA]</scope>
    <source>
        <strain evidence="3 4">F0068</strain>
    </source>
</reference>
<protein>
    <submittedName>
        <fullName evidence="3">Uncharacterized protein</fullName>
    </submittedName>
</protein>
<dbReference type="AlphaFoldDB" id="U2MP69"/>
<evidence type="ECO:0000313" key="4">
    <source>
        <dbReference type="Proteomes" id="UP000016600"/>
    </source>
</evidence>
<dbReference type="EMBL" id="AWET01000032">
    <property type="protein sequence ID" value="ERK01049.1"/>
    <property type="molecule type" value="Genomic_DNA"/>
</dbReference>
<dbReference type="Gene3D" id="1.10.10.1110">
    <property type="entry name" value="Methyltransferase PG1098, N-terminal domain"/>
    <property type="match status" value="1"/>
</dbReference>
<evidence type="ECO:0000259" key="1">
    <source>
        <dbReference type="Pfam" id="PF18096"/>
    </source>
</evidence>
<dbReference type="SUPFAM" id="SSF53335">
    <property type="entry name" value="S-adenosyl-L-methionine-dependent methyltransferases"/>
    <property type="match status" value="1"/>
</dbReference>
<dbReference type="RefSeq" id="WP_021584051.1">
    <property type="nucleotide sequence ID" value="NZ_AWET01000032.1"/>
</dbReference>
<keyword evidence="4" id="KW-1185">Reference proteome</keyword>
<dbReference type="Pfam" id="PF22013">
    <property type="entry name" value="PG_1098_Fer"/>
    <property type="match status" value="1"/>
</dbReference>
<dbReference type="Gene3D" id="3.40.50.150">
    <property type="entry name" value="Vaccinia Virus protein VP39"/>
    <property type="match status" value="1"/>
</dbReference>
<dbReference type="InterPro" id="IPR041497">
    <property type="entry name" value="Thump-like"/>
</dbReference>
<dbReference type="Pfam" id="PF18096">
    <property type="entry name" value="Thump_like"/>
    <property type="match status" value="1"/>
</dbReference>
<accession>U2MP69</accession>
<feature type="domain" description="THUMP-like" evidence="1">
    <location>
        <begin position="338"/>
        <end position="409"/>
    </location>
</feature>
<dbReference type="PATRIC" id="fig|1081904.3.peg.1377"/>
<dbReference type="InterPro" id="IPR054168">
    <property type="entry name" value="PG_1098_Fer"/>
</dbReference>
<gene>
    <name evidence="3" type="ORF">HMPREF1218_0929</name>
</gene>
<dbReference type="Proteomes" id="UP000016600">
    <property type="component" value="Unassembled WGS sequence"/>
</dbReference>